<organism evidence="1 2">
    <name type="scientific">Phytophthora pseudosyringae</name>
    <dbReference type="NCBI Taxonomy" id="221518"/>
    <lineage>
        <taxon>Eukaryota</taxon>
        <taxon>Sar</taxon>
        <taxon>Stramenopiles</taxon>
        <taxon>Oomycota</taxon>
        <taxon>Peronosporomycetes</taxon>
        <taxon>Peronosporales</taxon>
        <taxon>Peronosporaceae</taxon>
        <taxon>Phytophthora</taxon>
    </lineage>
</organism>
<dbReference type="EMBL" id="JAGDFM010000019">
    <property type="protein sequence ID" value="KAG7391644.1"/>
    <property type="molecule type" value="Genomic_DNA"/>
</dbReference>
<name>A0A8T1WH26_9STRA</name>
<sequence>MAPSVPYKAASIDSADLAKLERRRAQTRTRQLRYIQKKRQYESDLKASVATLWIEVQRMHQHLHQLQNVEPHSSSARISSSSAAGIAASNILQTAQDFIHCFRSGFATTAAQPWLPCVAPDQEQIRFVQRSIHPDVRHGELRGQNSFLEQWRRYTTFFGSFALHPNSFRLLSRSAGHVVYQVQLTMSLGLVFATFRSVFPHLLQPQHSALFSRLLNQQIHVPATLLLQFDAQGRVCHYDPSLNFVEALRLLLSSYEDVAAVLQDARISPCGYIGRDVSRSRDARLAVSFVLSPIDP</sequence>
<keyword evidence="2" id="KW-1185">Reference proteome</keyword>
<evidence type="ECO:0000313" key="1">
    <source>
        <dbReference type="EMBL" id="KAG7391644.1"/>
    </source>
</evidence>
<comment type="caution">
    <text evidence="1">The sequence shown here is derived from an EMBL/GenBank/DDBJ whole genome shotgun (WGS) entry which is preliminary data.</text>
</comment>
<reference evidence="1" key="1">
    <citation type="submission" date="2021-02" db="EMBL/GenBank/DDBJ databases">
        <authorList>
            <person name="Palmer J.M."/>
        </authorList>
    </citation>
    <scope>NUCLEOTIDE SEQUENCE</scope>
    <source>
        <strain evidence="1">SCRP734</strain>
    </source>
</reference>
<gene>
    <name evidence="1" type="ORF">PHYPSEUDO_004146</name>
</gene>
<dbReference type="AlphaFoldDB" id="A0A8T1WH26"/>
<evidence type="ECO:0000313" key="2">
    <source>
        <dbReference type="Proteomes" id="UP000694044"/>
    </source>
</evidence>
<dbReference type="Proteomes" id="UP000694044">
    <property type="component" value="Unassembled WGS sequence"/>
</dbReference>
<proteinExistence type="predicted"/>
<dbReference type="CDD" id="cd14686">
    <property type="entry name" value="bZIP"/>
    <property type="match status" value="1"/>
</dbReference>
<evidence type="ECO:0008006" key="3">
    <source>
        <dbReference type="Google" id="ProtNLM"/>
    </source>
</evidence>
<dbReference type="OrthoDB" id="122949at2759"/>
<accession>A0A8T1WH26</accession>
<protein>
    <recommendedName>
        <fullName evidence="3">BZIP domain-containing protein</fullName>
    </recommendedName>
</protein>